<protein>
    <submittedName>
        <fullName evidence="2">Uncharacterized protein</fullName>
    </submittedName>
</protein>
<sequence>MFAVAQSSTPGTVTPAPNAPSPNVPVYLSSVAELNGKLTKAVDPKTPPAEQRGLFQGGAAPQLTDPKTIGRPGTPVMTYQVVEVKPAVRAASAP</sequence>
<name>A0A379JH90_9NOCA</name>
<gene>
    <name evidence="2" type="ORF">NCTC1934_05213</name>
</gene>
<keyword evidence="3" id="KW-1185">Reference proteome</keyword>
<dbReference type="Proteomes" id="UP000255467">
    <property type="component" value="Unassembled WGS sequence"/>
</dbReference>
<organism evidence="2 3">
    <name type="scientific">Nocardia otitidiscaviarum</name>
    <dbReference type="NCBI Taxonomy" id="1823"/>
    <lineage>
        <taxon>Bacteria</taxon>
        <taxon>Bacillati</taxon>
        <taxon>Actinomycetota</taxon>
        <taxon>Actinomycetes</taxon>
        <taxon>Mycobacteriales</taxon>
        <taxon>Nocardiaceae</taxon>
        <taxon>Nocardia</taxon>
    </lineage>
</organism>
<evidence type="ECO:0000313" key="3">
    <source>
        <dbReference type="Proteomes" id="UP000255467"/>
    </source>
</evidence>
<feature type="region of interest" description="Disordered" evidence="1">
    <location>
        <begin position="1"/>
        <end position="23"/>
    </location>
</feature>
<feature type="region of interest" description="Disordered" evidence="1">
    <location>
        <begin position="41"/>
        <end position="74"/>
    </location>
</feature>
<dbReference type="AlphaFoldDB" id="A0A379JH90"/>
<dbReference type="EMBL" id="UGRY01000003">
    <property type="protein sequence ID" value="SUD47888.1"/>
    <property type="molecule type" value="Genomic_DNA"/>
</dbReference>
<proteinExistence type="predicted"/>
<accession>A0A379JH90</accession>
<feature type="compositionally biased region" description="Polar residues" evidence="1">
    <location>
        <begin position="1"/>
        <end position="11"/>
    </location>
</feature>
<evidence type="ECO:0000256" key="1">
    <source>
        <dbReference type="SAM" id="MobiDB-lite"/>
    </source>
</evidence>
<reference evidence="2 3" key="1">
    <citation type="submission" date="2018-06" db="EMBL/GenBank/DDBJ databases">
        <authorList>
            <consortium name="Pathogen Informatics"/>
            <person name="Doyle S."/>
        </authorList>
    </citation>
    <scope>NUCLEOTIDE SEQUENCE [LARGE SCALE GENOMIC DNA]</scope>
    <source>
        <strain evidence="2 3">NCTC1934</strain>
    </source>
</reference>
<evidence type="ECO:0000313" key="2">
    <source>
        <dbReference type="EMBL" id="SUD47888.1"/>
    </source>
</evidence>